<dbReference type="GeneID" id="104600229"/>
<dbReference type="Pfam" id="PF03106">
    <property type="entry name" value="WRKY"/>
    <property type="match status" value="1"/>
</dbReference>
<dbReference type="PANTHER" id="PTHR32096">
    <property type="entry name" value="WRKY TRANSCRIPTION FACTOR 30-RELATED-RELATED"/>
    <property type="match status" value="1"/>
</dbReference>
<keyword evidence="8" id="KW-1185">Reference proteome</keyword>
<dbReference type="SMART" id="SM00774">
    <property type="entry name" value="WRKY"/>
    <property type="match status" value="1"/>
</dbReference>
<comment type="subcellular location">
    <subcellularLocation>
        <location evidence="1">Nucleus</location>
    </subcellularLocation>
</comment>
<accession>A0A1U8A8E9</accession>
<dbReference type="Gene3D" id="2.20.25.80">
    <property type="entry name" value="WRKY domain"/>
    <property type="match status" value="1"/>
</dbReference>
<dbReference type="STRING" id="4432.A0A1U8A8E9"/>
<evidence type="ECO:0000256" key="7">
    <source>
        <dbReference type="SAM" id="MobiDB-lite"/>
    </source>
</evidence>
<dbReference type="InterPro" id="IPR003657">
    <property type="entry name" value="WRKY_dom"/>
</dbReference>
<evidence type="ECO:0000256" key="6">
    <source>
        <dbReference type="ARBA" id="ARBA00060761"/>
    </source>
</evidence>
<dbReference type="FunCoup" id="A0A1U8A8E9">
    <property type="interactions" value="370"/>
</dbReference>
<dbReference type="InterPro" id="IPR036576">
    <property type="entry name" value="WRKY_dom_sf"/>
</dbReference>
<evidence type="ECO:0000256" key="1">
    <source>
        <dbReference type="ARBA" id="ARBA00004123"/>
    </source>
</evidence>
<dbReference type="RefSeq" id="XP_010261384.1">
    <property type="nucleotide sequence ID" value="XM_010263082.2"/>
</dbReference>
<dbReference type="GO" id="GO:0003700">
    <property type="term" value="F:DNA-binding transcription factor activity"/>
    <property type="evidence" value="ECO:0000318"/>
    <property type="project" value="GO_Central"/>
</dbReference>
<dbReference type="InterPro" id="IPR044810">
    <property type="entry name" value="WRKY_plant"/>
</dbReference>
<feature type="compositionally biased region" description="Acidic residues" evidence="7">
    <location>
        <begin position="289"/>
        <end position="303"/>
    </location>
</feature>
<dbReference type="eggNOG" id="ENOG502QW38">
    <property type="taxonomic scope" value="Eukaryota"/>
</dbReference>
<evidence type="ECO:0000313" key="8">
    <source>
        <dbReference type="Proteomes" id="UP000189703"/>
    </source>
</evidence>
<protein>
    <submittedName>
        <fullName evidence="9">WRKY transcription factor 22-like</fullName>
    </submittedName>
</protein>
<dbReference type="PROSITE" id="PS50811">
    <property type="entry name" value="WRKY"/>
    <property type="match status" value="1"/>
</dbReference>
<feature type="compositionally biased region" description="Low complexity" evidence="7">
    <location>
        <begin position="101"/>
        <end position="137"/>
    </location>
</feature>
<feature type="compositionally biased region" description="Polar residues" evidence="7">
    <location>
        <begin position="244"/>
        <end position="260"/>
    </location>
</feature>
<sequence>MEVDWDLQAVVRGCTMGATTTTTTTTTTATTSFTEDPLSCFSPLALEQDDYLLRSPDLFQSRTAIEELEELYKPFFPKLQSLSAQNLTTSFKVPLGELKDQQQQQQPQLQQQQQQRKQPQGSVVGTAPAAAATTTTAHSQAPRSKRRKNQQKRVVCQVPAEGLSSDMWAWRKYGQKPIKGSPYPRGYYRCSSSKGCLARKQVERSRTDPGMFIITYTAEHNHPLPTHRNSLAGSTRHKFPTPQRPTTGEPDTNTTKPSCASPTSTGGLSPTTPSTTSVEDEQPMKQESREDDGEEMVEDDDEDELLIPDVINDDFFMGLEELAGPTSVTPSSTGPAFDDCFTEHLSEPSPVPWHAQNAAAAAGGI</sequence>
<keyword evidence="3" id="KW-0238">DNA-binding</keyword>
<dbReference type="OMA" id="DELFGMC"/>
<dbReference type="AlphaFoldDB" id="A0A1U8A8E9"/>
<keyword evidence="5" id="KW-0539">Nucleus</keyword>
<dbReference type="Proteomes" id="UP000189703">
    <property type="component" value="Unplaced"/>
</dbReference>
<evidence type="ECO:0000256" key="3">
    <source>
        <dbReference type="ARBA" id="ARBA00023125"/>
    </source>
</evidence>
<name>A0A1U8A8E9_NELNU</name>
<dbReference type="SUPFAM" id="SSF118290">
    <property type="entry name" value="WRKY DNA-binding domain"/>
    <property type="match status" value="1"/>
</dbReference>
<proteinExistence type="inferred from homology"/>
<dbReference type="PANTHER" id="PTHR32096:SF61">
    <property type="entry name" value="WRKY TRANSCRIPTION FACTOR 22"/>
    <property type="match status" value="1"/>
</dbReference>
<evidence type="ECO:0000256" key="5">
    <source>
        <dbReference type="ARBA" id="ARBA00023242"/>
    </source>
</evidence>
<gene>
    <name evidence="9" type="primary">LOC104600229</name>
</gene>
<keyword evidence="2" id="KW-0805">Transcription regulation</keyword>
<organism evidence="8 9">
    <name type="scientific">Nelumbo nucifera</name>
    <name type="common">Sacred lotus</name>
    <dbReference type="NCBI Taxonomy" id="4432"/>
    <lineage>
        <taxon>Eukaryota</taxon>
        <taxon>Viridiplantae</taxon>
        <taxon>Streptophyta</taxon>
        <taxon>Embryophyta</taxon>
        <taxon>Tracheophyta</taxon>
        <taxon>Spermatophyta</taxon>
        <taxon>Magnoliopsida</taxon>
        <taxon>Proteales</taxon>
        <taxon>Nelumbonaceae</taxon>
        <taxon>Nelumbo</taxon>
    </lineage>
</organism>
<dbReference type="OrthoDB" id="662136at2759"/>
<evidence type="ECO:0000256" key="2">
    <source>
        <dbReference type="ARBA" id="ARBA00023015"/>
    </source>
</evidence>
<dbReference type="FunFam" id="2.20.25.80:FF:000007">
    <property type="entry name" value="WRKY transcription factor 22"/>
    <property type="match status" value="1"/>
</dbReference>
<dbReference type="KEGG" id="nnu:104600229"/>
<evidence type="ECO:0000313" key="9">
    <source>
        <dbReference type="RefSeq" id="XP_010261384.1"/>
    </source>
</evidence>
<reference evidence="9" key="1">
    <citation type="submission" date="2025-08" db="UniProtKB">
        <authorList>
            <consortium name="RefSeq"/>
        </authorList>
    </citation>
    <scope>IDENTIFICATION</scope>
</reference>
<evidence type="ECO:0000256" key="4">
    <source>
        <dbReference type="ARBA" id="ARBA00023163"/>
    </source>
</evidence>
<dbReference type="GO" id="GO:0005634">
    <property type="term" value="C:nucleus"/>
    <property type="evidence" value="ECO:0000318"/>
    <property type="project" value="GO_Central"/>
</dbReference>
<comment type="similarity">
    <text evidence="6">Belongs to the WRKY group II-e family.</text>
</comment>
<keyword evidence="4" id="KW-0804">Transcription</keyword>
<feature type="compositionally biased region" description="Low complexity" evidence="7">
    <location>
        <begin position="261"/>
        <end position="277"/>
    </location>
</feature>
<feature type="region of interest" description="Disordered" evidence="7">
    <location>
        <begin position="99"/>
        <end position="154"/>
    </location>
</feature>
<feature type="region of interest" description="Disordered" evidence="7">
    <location>
        <begin position="219"/>
        <end position="303"/>
    </location>
</feature>
<dbReference type="GO" id="GO:0000976">
    <property type="term" value="F:transcription cis-regulatory region binding"/>
    <property type="evidence" value="ECO:0000318"/>
    <property type="project" value="GO_Central"/>
</dbReference>